<dbReference type="OrthoDB" id="190541at2759"/>
<evidence type="ECO:0000256" key="1">
    <source>
        <dbReference type="SAM" id="MobiDB-lite"/>
    </source>
</evidence>
<accession>A0A2R5GA14</accession>
<dbReference type="AlphaFoldDB" id="A0A2R5GA14"/>
<gene>
    <name evidence="2" type="ORF">FCC1311_011482</name>
</gene>
<feature type="compositionally biased region" description="Basic and acidic residues" evidence="1">
    <location>
        <begin position="56"/>
        <end position="68"/>
    </location>
</feature>
<evidence type="ECO:0000313" key="3">
    <source>
        <dbReference type="Proteomes" id="UP000241890"/>
    </source>
</evidence>
<sequence>MAMRAMVRSEFKKSMNETNPEKIEELKFNAVRALSNYSLYNAASKDPQMKARMKKRQETLDAEQKKVK</sequence>
<dbReference type="PANTHER" id="PTHR47579:SF3">
    <property type="entry name" value="COMPLEX 1 LYR PROTEIN DOMAIN-CONTAINING PROTEIN"/>
    <property type="match status" value="1"/>
</dbReference>
<dbReference type="CDD" id="cd20251">
    <property type="entry name" value="Complex1_LYR_SF"/>
    <property type="match status" value="1"/>
</dbReference>
<reference evidence="2 3" key="1">
    <citation type="submission" date="2017-12" db="EMBL/GenBank/DDBJ databases">
        <title>Sequencing, de novo assembly and annotation of complete genome of a new Thraustochytrid species, strain FCC1311.</title>
        <authorList>
            <person name="Sedici K."/>
            <person name="Godart F."/>
            <person name="Aiese Cigliano R."/>
            <person name="Sanseverino W."/>
            <person name="Barakat M."/>
            <person name="Ortet P."/>
            <person name="Marechal E."/>
            <person name="Cagnac O."/>
            <person name="Amato A."/>
        </authorList>
    </citation>
    <scope>NUCLEOTIDE SEQUENCE [LARGE SCALE GENOMIC DNA]</scope>
</reference>
<dbReference type="Proteomes" id="UP000241890">
    <property type="component" value="Unassembled WGS sequence"/>
</dbReference>
<comment type="caution">
    <text evidence="2">The sequence shown here is derived from an EMBL/GenBank/DDBJ whole genome shotgun (WGS) entry which is preliminary data.</text>
</comment>
<dbReference type="EMBL" id="BEYU01000009">
    <property type="protein sequence ID" value="GBG24931.1"/>
    <property type="molecule type" value="Genomic_DNA"/>
</dbReference>
<name>A0A2R5GA14_9STRA</name>
<keyword evidence="3" id="KW-1185">Reference proteome</keyword>
<feature type="region of interest" description="Disordered" evidence="1">
    <location>
        <begin position="46"/>
        <end position="68"/>
    </location>
</feature>
<dbReference type="PANTHER" id="PTHR47579">
    <property type="entry name" value="COMPLEX 1 LYR PROTEIN"/>
    <property type="match status" value="1"/>
</dbReference>
<evidence type="ECO:0000313" key="2">
    <source>
        <dbReference type="EMBL" id="GBG24931.1"/>
    </source>
</evidence>
<proteinExistence type="predicted"/>
<organism evidence="2 3">
    <name type="scientific">Hondaea fermentalgiana</name>
    <dbReference type="NCBI Taxonomy" id="2315210"/>
    <lineage>
        <taxon>Eukaryota</taxon>
        <taxon>Sar</taxon>
        <taxon>Stramenopiles</taxon>
        <taxon>Bigyra</taxon>
        <taxon>Labyrinthulomycetes</taxon>
        <taxon>Thraustochytrida</taxon>
        <taxon>Thraustochytriidae</taxon>
        <taxon>Hondaea</taxon>
    </lineage>
</organism>
<dbReference type="InParanoid" id="A0A2R5GA14"/>
<protein>
    <submittedName>
        <fullName evidence="2">Uncharacterized protein</fullName>
    </submittedName>
</protein>